<dbReference type="InterPro" id="IPR000305">
    <property type="entry name" value="GIY-YIG_endonuc"/>
</dbReference>
<organism evidence="2 3">
    <name type="scientific">Chryseobacterium carnipullorum</name>
    <dbReference type="NCBI Taxonomy" id="1124835"/>
    <lineage>
        <taxon>Bacteria</taxon>
        <taxon>Pseudomonadati</taxon>
        <taxon>Bacteroidota</taxon>
        <taxon>Flavobacteriia</taxon>
        <taxon>Flavobacteriales</taxon>
        <taxon>Weeksellaceae</taxon>
        <taxon>Chryseobacterium group</taxon>
        <taxon>Chryseobacterium</taxon>
    </lineage>
</organism>
<dbReference type="PROSITE" id="PS50164">
    <property type="entry name" value="GIY_YIG"/>
    <property type="match status" value="1"/>
</dbReference>
<dbReference type="AlphaFoldDB" id="A0A376DQT5"/>
<dbReference type="EMBL" id="UFVQ01000003">
    <property type="protein sequence ID" value="STC93619.1"/>
    <property type="molecule type" value="Genomic_DNA"/>
</dbReference>
<reference evidence="2 3" key="1">
    <citation type="submission" date="2018-06" db="EMBL/GenBank/DDBJ databases">
        <authorList>
            <consortium name="Pathogen Informatics"/>
            <person name="Doyle S."/>
        </authorList>
    </citation>
    <scope>NUCLEOTIDE SEQUENCE [LARGE SCALE GENOMIC DNA]</scope>
    <source>
        <strain evidence="2 3">NCTC13533</strain>
    </source>
</reference>
<dbReference type="Proteomes" id="UP000255224">
    <property type="component" value="Unassembled WGS sequence"/>
</dbReference>
<dbReference type="STRING" id="297244.SAMN05421639_10412"/>
<dbReference type="Gene3D" id="3.40.1440.10">
    <property type="entry name" value="GIY-YIG endonuclease"/>
    <property type="match status" value="1"/>
</dbReference>
<proteinExistence type="predicted"/>
<evidence type="ECO:0000259" key="1">
    <source>
        <dbReference type="PROSITE" id="PS50164"/>
    </source>
</evidence>
<dbReference type="InterPro" id="IPR035901">
    <property type="entry name" value="GIY-YIG_endonuc_sf"/>
</dbReference>
<keyword evidence="2" id="KW-0540">Nuclease</keyword>
<evidence type="ECO:0000313" key="3">
    <source>
        <dbReference type="Proteomes" id="UP000255224"/>
    </source>
</evidence>
<accession>A0A376DQT5</accession>
<feature type="domain" description="GIY-YIG" evidence="1">
    <location>
        <begin position="2"/>
        <end position="77"/>
    </location>
</feature>
<protein>
    <submittedName>
        <fullName evidence="2">Predicted endonuclease containing a URI domain</fullName>
    </submittedName>
</protein>
<keyword evidence="2" id="KW-0255">Endonuclease</keyword>
<dbReference type="GO" id="GO:0004519">
    <property type="term" value="F:endonuclease activity"/>
    <property type="evidence" value="ECO:0007669"/>
    <property type="project" value="UniProtKB-KW"/>
</dbReference>
<name>A0A376DQT5_CHRCU</name>
<sequence>MKPGFVYIMTNKNKTTLYTGVTSNLPKRVQEHKAMYYQQSFTSRYNLYILVYWESFQEIGDAIFGKNKSKQAQDRKK</sequence>
<dbReference type="Pfam" id="PF01541">
    <property type="entry name" value="GIY-YIG"/>
    <property type="match status" value="1"/>
</dbReference>
<keyword evidence="2" id="KW-0378">Hydrolase</keyword>
<dbReference type="RefSeq" id="WP_317048581.1">
    <property type="nucleotide sequence ID" value="NZ_CP033920.1"/>
</dbReference>
<gene>
    <name evidence="2" type="ORF">NCTC13533_00938</name>
</gene>
<evidence type="ECO:0000313" key="2">
    <source>
        <dbReference type="EMBL" id="STC93619.1"/>
    </source>
</evidence>
<dbReference type="SUPFAM" id="SSF82771">
    <property type="entry name" value="GIY-YIG endonuclease"/>
    <property type="match status" value="1"/>
</dbReference>